<dbReference type="InterPro" id="IPR050708">
    <property type="entry name" value="T6SS_VgrG/RHS"/>
</dbReference>
<dbReference type="InterPro" id="IPR056823">
    <property type="entry name" value="TEN-like_YD-shell"/>
</dbReference>
<proteinExistence type="predicted"/>
<dbReference type="InterPro" id="IPR022385">
    <property type="entry name" value="Rhs_assc_core"/>
</dbReference>
<dbReference type="Gene3D" id="2.180.10.10">
    <property type="entry name" value="RHS repeat-associated core"/>
    <property type="match status" value="1"/>
</dbReference>
<protein>
    <submittedName>
        <fullName evidence="3">RHS repeat-associated core domain-containing protein</fullName>
    </submittedName>
</protein>
<dbReference type="AlphaFoldDB" id="A0A9D9EC88"/>
<accession>A0A9D9EC88</accession>
<sequence>MNTVRDEDMDYLQYDGFSDHISDYICYESSGSRISYAPHNYSQKLTAMYVYGNGSILESVGFSYTENNSERLKLKTIAIKGNNDITEQEYGFTYDSRKLPAYNSTVTDNWGYWNNKDYRETDIEDDFFGYRSASLEHTMAETLTGITWPTGGHTLFEYELNDYSRIATQAPDFDLIETAGTAGGLRIKKITHTSDTTSYTHCFEYKNEDGTSSGILSGIPVYEAEGGDQDGGTGSPQPMYSAFYYDDKGRTLTVTHRLDNGETVTVSDLSYDILGRIASDKRNGNPELATAFSYNIRSWLKAAEGDILSMKFFHEDTREGTHSNSPRFDGGISALDWTVSGGHSGGYNFSYDGLSRLTKAEYISEDADGENFSTAYSYDANANLTSDLSAGIAAVSYNSLNLPRSFSLVTEDGTAETRYLYDADGRKLRVTATGSDGGTSVTDYTANVVRTNGKVDRILFEGGYIRNGKYHFFFSDHLGSIRAVAREDGSVIQSNAYYPFGKTFGDSADAGSPSQPYKFNGKEDQSFASVPLLDYGARFLSTRTGRWTSMDPLAERYYSISPYAYCGNNPVNFIDPDGMKITICYDKKNSLIFEDPAVLFKKNPDGRISGTYIFDMYGNDATGDTCITQKLYPLDTEWDGINESILEKISESDSCILYKIRQDCLPDRFLVRFHALRTEISGDPNEVDDKTYLSGMYSMSVRMSDYGHDETDLSGKAHVKSPDS</sequence>
<evidence type="ECO:0000313" key="4">
    <source>
        <dbReference type="Proteomes" id="UP000823619"/>
    </source>
</evidence>
<evidence type="ECO:0000256" key="1">
    <source>
        <dbReference type="ARBA" id="ARBA00022737"/>
    </source>
</evidence>
<dbReference type="NCBIfam" id="TIGR03696">
    <property type="entry name" value="Rhs_assc_core"/>
    <property type="match status" value="1"/>
</dbReference>
<gene>
    <name evidence="3" type="ORF">IAC23_05320</name>
</gene>
<comment type="caution">
    <text evidence="3">The sequence shown here is derived from an EMBL/GenBank/DDBJ whole genome shotgun (WGS) entry which is preliminary data.</text>
</comment>
<dbReference type="EMBL" id="JADIMO010000064">
    <property type="protein sequence ID" value="MBO8445099.1"/>
    <property type="molecule type" value="Genomic_DNA"/>
</dbReference>
<dbReference type="Proteomes" id="UP000823619">
    <property type="component" value="Unassembled WGS sequence"/>
</dbReference>
<name>A0A9D9EC88_9BACT</name>
<evidence type="ECO:0000259" key="2">
    <source>
        <dbReference type="Pfam" id="PF25023"/>
    </source>
</evidence>
<evidence type="ECO:0000313" key="3">
    <source>
        <dbReference type="EMBL" id="MBO8445099.1"/>
    </source>
</evidence>
<dbReference type="PANTHER" id="PTHR32305:SF15">
    <property type="entry name" value="PROTEIN RHSA-RELATED"/>
    <property type="match status" value="1"/>
</dbReference>
<dbReference type="Pfam" id="PF25023">
    <property type="entry name" value="TEN_YD-shell"/>
    <property type="match status" value="1"/>
</dbReference>
<reference evidence="3" key="1">
    <citation type="submission" date="2020-10" db="EMBL/GenBank/DDBJ databases">
        <authorList>
            <person name="Gilroy R."/>
        </authorList>
    </citation>
    <scope>NUCLEOTIDE SEQUENCE</scope>
    <source>
        <strain evidence="3">D5-748</strain>
    </source>
</reference>
<keyword evidence="1" id="KW-0677">Repeat</keyword>
<dbReference type="PANTHER" id="PTHR32305">
    <property type="match status" value="1"/>
</dbReference>
<reference evidence="3" key="2">
    <citation type="journal article" date="2021" name="PeerJ">
        <title>Extensive microbial diversity within the chicken gut microbiome revealed by metagenomics and culture.</title>
        <authorList>
            <person name="Gilroy R."/>
            <person name="Ravi A."/>
            <person name="Getino M."/>
            <person name="Pursley I."/>
            <person name="Horton D.L."/>
            <person name="Alikhan N.F."/>
            <person name="Baker D."/>
            <person name="Gharbi K."/>
            <person name="Hall N."/>
            <person name="Watson M."/>
            <person name="Adriaenssens E.M."/>
            <person name="Foster-Nyarko E."/>
            <person name="Jarju S."/>
            <person name="Secka A."/>
            <person name="Antonio M."/>
            <person name="Oren A."/>
            <person name="Chaudhuri R.R."/>
            <person name="La Ragione R."/>
            <person name="Hildebrand F."/>
            <person name="Pallen M.J."/>
        </authorList>
    </citation>
    <scope>NUCLEOTIDE SEQUENCE</scope>
    <source>
        <strain evidence="3">D5-748</strain>
    </source>
</reference>
<organism evidence="3 4">
    <name type="scientific">Candidatus Cryptobacteroides merdavium</name>
    <dbReference type="NCBI Taxonomy" id="2840769"/>
    <lineage>
        <taxon>Bacteria</taxon>
        <taxon>Pseudomonadati</taxon>
        <taxon>Bacteroidota</taxon>
        <taxon>Bacteroidia</taxon>
        <taxon>Bacteroidales</taxon>
        <taxon>Candidatus Cryptobacteroides</taxon>
    </lineage>
</organism>
<feature type="domain" description="Teneurin-like YD-shell" evidence="2">
    <location>
        <begin position="466"/>
        <end position="552"/>
    </location>
</feature>